<evidence type="ECO:0000313" key="2">
    <source>
        <dbReference type="Proteomes" id="UP001529510"/>
    </source>
</evidence>
<reference evidence="1 2" key="1">
    <citation type="submission" date="2024-05" db="EMBL/GenBank/DDBJ databases">
        <title>Genome sequencing and assembly of Indian major carp, Cirrhinus mrigala (Hamilton, 1822).</title>
        <authorList>
            <person name="Mohindra V."/>
            <person name="Chowdhury L.M."/>
            <person name="Lal K."/>
            <person name="Jena J.K."/>
        </authorList>
    </citation>
    <scope>NUCLEOTIDE SEQUENCE [LARGE SCALE GENOMIC DNA]</scope>
    <source>
        <strain evidence="1">CM1030</strain>
        <tissue evidence="1">Blood</tissue>
    </source>
</reference>
<dbReference type="SUPFAM" id="SSF47240">
    <property type="entry name" value="Ferritin-like"/>
    <property type="match status" value="1"/>
</dbReference>
<evidence type="ECO:0000313" key="1">
    <source>
        <dbReference type="EMBL" id="KAL0154771.1"/>
    </source>
</evidence>
<protein>
    <submittedName>
        <fullName evidence="1">Uncharacterized protein</fullName>
    </submittedName>
</protein>
<dbReference type="EMBL" id="JAMKFB020000025">
    <property type="protein sequence ID" value="KAL0154771.1"/>
    <property type="molecule type" value="Genomic_DNA"/>
</dbReference>
<dbReference type="Proteomes" id="UP001529510">
    <property type="component" value="Unassembled WGS sequence"/>
</dbReference>
<sequence>VCAILPAVEIMLNQWKEEMSIMLELNQLAHEYGDPHSASVIKSQARRAGCTNDSTGGFGEYLIDRLQETLTNA</sequence>
<feature type="non-terminal residue" evidence="1">
    <location>
        <position position="1"/>
    </location>
</feature>
<keyword evidence="2" id="KW-1185">Reference proteome</keyword>
<organism evidence="1 2">
    <name type="scientific">Cirrhinus mrigala</name>
    <name type="common">Mrigala</name>
    <dbReference type="NCBI Taxonomy" id="683832"/>
    <lineage>
        <taxon>Eukaryota</taxon>
        <taxon>Metazoa</taxon>
        <taxon>Chordata</taxon>
        <taxon>Craniata</taxon>
        <taxon>Vertebrata</taxon>
        <taxon>Euteleostomi</taxon>
        <taxon>Actinopterygii</taxon>
        <taxon>Neopterygii</taxon>
        <taxon>Teleostei</taxon>
        <taxon>Ostariophysi</taxon>
        <taxon>Cypriniformes</taxon>
        <taxon>Cyprinidae</taxon>
        <taxon>Labeoninae</taxon>
        <taxon>Labeonini</taxon>
        <taxon>Cirrhinus</taxon>
    </lineage>
</organism>
<dbReference type="AlphaFoldDB" id="A0ABD0N1L4"/>
<dbReference type="InterPro" id="IPR009078">
    <property type="entry name" value="Ferritin-like_SF"/>
</dbReference>
<proteinExistence type="predicted"/>
<name>A0ABD0N1L4_CIRMR</name>
<accession>A0ABD0N1L4</accession>
<comment type="caution">
    <text evidence="1">The sequence shown here is derived from an EMBL/GenBank/DDBJ whole genome shotgun (WGS) entry which is preliminary data.</text>
</comment>
<gene>
    <name evidence="1" type="ORF">M9458_049034</name>
</gene>